<keyword evidence="9" id="KW-1133">Transmembrane helix</keyword>
<dbReference type="InterPro" id="IPR052261">
    <property type="entry name" value="Glycosyltransferase_13"/>
</dbReference>
<evidence type="ECO:0000256" key="15">
    <source>
        <dbReference type="ARBA" id="ARBA00041712"/>
    </source>
</evidence>
<dbReference type="FunFam" id="3.90.550.10:FF:000252">
    <property type="entry name" value="Protein O-linked-mannose beta-1,2-N-acetylglucosaminyltransferase 1"/>
    <property type="match status" value="1"/>
</dbReference>
<dbReference type="SUPFAM" id="SSF53448">
    <property type="entry name" value="Nucleotide-diphospho-sugar transferases"/>
    <property type="match status" value="1"/>
</dbReference>
<dbReference type="EC" id="2.4.1.101" evidence="14 17"/>
<comment type="subcellular location">
    <subcellularLocation>
        <location evidence="1 17">Golgi apparatus membrane</location>
        <topology evidence="1 17">Single-pass type II membrane protein</topology>
    </subcellularLocation>
</comment>
<protein>
    <recommendedName>
        <fullName evidence="14 17">Alpha-1,3-mannosyl-glycoprotein 2-beta-N-acetylglucosaminyltransferase</fullName>
        <shortName evidence="17">GNT-I</shortName>
        <shortName evidence="17">GlcNAc-T I</shortName>
        <ecNumber evidence="14 17">2.4.1.101</ecNumber>
    </recommendedName>
    <alternativeName>
        <fullName evidence="15 17">N-glycosyl-oligosaccharide-glycoprotein N-acetylglucosaminyltransferase I</fullName>
    </alternativeName>
</protein>
<evidence type="ECO:0000256" key="8">
    <source>
        <dbReference type="ARBA" id="ARBA00022968"/>
    </source>
</evidence>
<dbReference type="InterPro" id="IPR029044">
    <property type="entry name" value="Nucleotide-diphossugar_trans"/>
</dbReference>
<keyword evidence="4 17" id="KW-0328">Glycosyltransferase</keyword>
<keyword evidence="12 17" id="KW-0464">Manganese</keyword>
<dbReference type="InterPro" id="IPR004139">
    <property type="entry name" value="Glyco_trans_13"/>
</dbReference>
<evidence type="ECO:0000313" key="19">
    <source>
        <dbReference type="WBParaSite" id="ALUE_0001622101-mRNA-1"/>
    </source>
</evidence>
<organism evidence="18 19">
    <name type="scientific">Ascaris lumbricoides</name>
    <name type="common">Giant roundworm</name>
    <dbReference type="NCBI Taxonomy" id="6252"/>
    <lineage>
        <taxon>Eukaryota</taxon>
        <taxon>Metazoa</taxon>
        <taxon>Ecdysozoa</taxon>
        <taxon>Nematoda</taxon>
        <taxon>Chromadorea</taxon>
        <taxon>Rhabditida</taxon>
        <taxon>Spirurina</taxon>
        <taxon>Ascaridomorpha</taxon>
        <taxon>Ascaridoidea</taxon>
        <taxon>Ascarididae</taxon>
        <taxon>Ascaris</taxon>
    </lineage>
</organism>
<evidence type="ECO:0000256" key="13">
    <source>
        <dbReference type="ARBA" id="ARBA00037706"/>
    </source>
</evidence>
<accession>A0A0M3IDU4</accession>
<evidence type="ECO:0000256" key="3">
    <source>
        <dbReference type="ARBA" id="ARBA00006492"/>
    </source>
</evidence>
<dbReference type="Gene3D" id="3.90.550.10">
    <property type="entry name" value="Spore Coat Polysaccharide Biosynthesis Protein SpsA, Chain A"/>
    <property type="match status" value="1"/>
</dbReference>
<evidence type="ECO:0000256" key="11">
    <source>
        <dbReference type="ARBA" id="ARBA00023136"/>
    </source>
</evidence>
<evidence type="ECO:0000256" key="14">
    <source>
        <dbReference type="ARBA" id="ARBA00038949"/>
    </source>
</evidence>
<keyword evidence="10 17" id="KW-0333">Golgi apparatus</keyword>
<sequence length="405" mass="47401">MLQTANRHLIFILLLLCLLMLLKELIYCPWRAKYIAISIRQRMHEVYQMEHPRRRPINAAKNRLRKQKRIAVIVIACYRTALLRRVLNDISRLLPKSGKFGVFVSLGCDNSDARQIMEQFTNIVQIESQRLNSTREVNSTGYGEELSAAFLARITTERRKSLLKRGRRDELIRISAQYKYALSIVFDVFAYDYAVFIEENSLISDDFFEYFLAGERLLSQDTSIFCISAWNDNGIPSLIERNNSLLWRSDFFSGVGWMISSSTWSDLSNQWVELFWDEWLRMKMYDQGKVCIRPEISRIAIADDSSSREVVEETEPYGFKAVTLNAEPFNFTAANLDYLIREHYDAELEKTIGEAIIVEESDIFNGLMDHNRSPIKIYYSTTQQFERLSTFFRYVPYSQVCFVLH</sequence>
<name>A0A0M3IDU4_ASCLU</name>
<comment type="pathway">
    <text evidence="2 17">Protein modification; protein glycosylation.</text>
</comment>
<evidence type="ECO:0000256" key="7">
    <source>
        <dbReference type="ARBA" id="ARBA00022723"/>
    </source>
</evidence>
<proteinExistence type="inferred from homology"/>
<dbReference type="WBParaSite" id="ALUE_0001622101-mRNA-1">
    <property type="protein sequence ID" value="ALUE_0001622101-mRNA-1"/>
    <property type="gene ID" value="ALUE_0001622101"/>
</dbReference>
<comment type="catalytic activity">
    <reaction evidence="16 17">
        <text>N(4)-(alpha-D-Man-(1-&gt;3)-[alpha-D-Man-(1-&gt;3)-[alpha-D-Man-(1-&gt;6)]-alpha-D-Man-(1-&gt;6)]-beta-D-Man-(1-&gt;4)-beta-D-GlcNAc-(1-&gt;4)-beta-D-GlcNAc)-L-asparaginyl-[protein] (N-glucan mannose isomer 5A1,2) + UDP-N-acetyl-alpha-D-glucosamine = N(4)-{beta-D-GlcNAc-(1-&gt;2)-alpha-D-Man-(1-&gt;3)-[alpha-D-Man-(1-&gt;3)-[alpha-D-Man-(1-&gt;6)]-alpha-D-Man-(1-&gt;6)]-beta-D-Man-(1-&gt;4)-beta-D-GlcNAc-(1-&gt;4)-beta-D-GlcNAc}-L-asparaginyl-[protein] + UDP + H(+)</text>
        <dbReference type="Rhea" id="RHEA:11456"/>
        <dbReference type="Rhea" id="RHEA-COMP:14367"/>
        <dbReference type="Rhea" id="RHEA-COMP:14368"/>
        <dbReference type="ChEBI" id="CHEBI:15378"/>
        <dbReference type="ChEBI" id="CHEBI:57705"/>
        <dbReference type="ChEBI" id="CHEBI:58223"/>
        <dbReference type="ChEBI" id="CHEBI:59087"/>
        <dbReference type="ChEBI" id="CHEBI:60625"/>
        <dbReference type="EC" id="2.4.1.101"/>
    </reaction>
</comment>
<evidence type="ECO:0000256" key="12">
    <source>
        <dbReference type="ARBA" id="ARBA00023211"/>
    </source>
</evidence>
<evidence type="ECO:0000256" key="17">
    <source>
        <dbReference type="RuleBase" id="RU368119"/>
    </source>
</evidence>
<dbReference type="AlphaFoldDB" id="A0A0M3IDU4"/>
<dbReference type="PANTHER" id="PTHR10468">
    <property type="entry name" value="PROTEIN O-LINKED-MANNOSE BETA-1,2-N-ACETYLGLUCOSAMINYLTRANSFERASE 1/ALPHA-1,3-MANNOSYL-GLYCOPROTEIN 2-BETA-N-ACETYLGLUCOSAMINYLTRANSFERASE"/>
    <property type="match status" value="1"/>
</dbReference>
<dbReference type="GO" id="GO:0003827">
    <property type="term" value="F:alpha-1,3-mannosylglycoprotein 2-beta-N-acetylglucosaminyltransferase activity"/>
    <property type="evidence" value="ECO:0007669"/>
    <property type="project" value="UniProtKB-UniRule"/>
</dbReference>
<keyword evidence="11" id="KW-0472">Membrane</keyword>
<reference evidence="19" key="1">
    <citation type="submission" date="2017-02" db="UniProtKB">
        <authorList>
            <consortium name="WormBaseParasite"/>
        </authorList>
    </citation>
    <scope>IDENTIFICATION</scope>
</reference>
<evidence type="ECO:0000313" key="18">
    <source>
        <dbReference type="Proteomes" id="UP000036681"/>
    </source>
</evidence>
<dbReference type="UniPathway" id="UPA00378"/>
<evidence type="ECO:0000256" key="1">
    <source>
        <dbReference type="ARBA" id="ARBA00004323"/>
    </source>
</evidence>
<evidence type="ECO:0000256" key="16">
    <source>
        <dbReference type="ARBA" id="ARBA00049421"/>
    </source>
</evidence>
<dbReference type="Proteomes" id="UP000036681">
    <property type="component" value="Unplaced"/>
</dbReference>
<evidence type="ECO:0000256" key="2">
    <source>
        <dbReference type="ARBA" id="ARBA00004922"/>
    </source>
</evidence>
<comment type="function">
    <text evidence="13 17">Initiates complex N-linked carbohydrate formation. Essential for the conversion of high-mannose to hybrid and complex N-glycans.</text>
</comment>
<dbReference type="Pfam" id="PF03071">
    <property type="entry name" value="GNT-I"/>
    <property type="match status" value="2"/>
</dbReference>
<evidence type="ECO:0000256" key="9">
    <source>
        <dbReference type="ARBA" id="ARBA00022989"/>
    </source>
</evidence>
<evidence type="ECO:0000256" key="5">
    <source>
        <dbReference type="ARBA" id="ARBA00022679"/>
    </source>
</evidence>
<dbReference type="GO" id="GO:0000139">
    <property type="term" value="C:Golgi membrane"/>
    <property type="evidence" value="ECO:0007669"/>
    <property type="project" value="UniProtKB-SubCell"/>
</dbReference>
<comment type="similarity">
    <text evidence="3 17">Belongs to the glycosyltransferase 13 family.</text>
</comment>
<keyword evidence="7 17" id="KW-0479">Metal-binding</keyword>
<dbReference type="PANTHER" id="PTHR10468:SF0">
    <property type="entry name" value="ALPHA-1,3-MANNOSYL-GLYCOPROTEIN 2-BETA-N-ACETYLGLUCOSAMINYLTRANSFERASE"/>
    <property type="match status" value="1"/>
</dbReference>
<evidence type="ECO:0000256" key="6">
    <source>
        <dbReference type="ARBA" id="ARBA00022692"/>
    </source>
</evidence>
<dbReference type="GO" id="GO:0030145">
    <property type="term" value="F:manganese ion binding"/>
    <property type="evidence" value="ECO:0007669"/>
    <property type="project" value="UniProtKB-UniRule"/>
</dbReference>
<evidence type="ECO:0000256" key="4">
    <source>
        <dbReference type="ARBA" id="ARBA00022676"/>
    </source>
</evidence>
<keyword evidence="5" id="KW-0808">Transferase</keyword>
<keyword evidence="6" id="KW-0812">Transmembrane</keyword>
<keyword evidence="18" id="KW-1185">Reference proteome</keyword>
<comment type="cofactor">
    <cofactor evidence="17">
        <name>Mn(2+)</name>
        <dbReference type="ChEBI" id="CHEBI:29035"/>
    </cofactor>
    <text evidence="17">The cofactor is mostly bound to the substrate.</text>
</comment>
<keyword evidence="8 17" id="KW-0735">Signal-anchor</keyword>
<evidence type="ECO:0000256" key="10">
    <source>
        <dbReference type="ARBA" id="ARBA00023034"/>
    </source>
</evidence>